<dbReference type="InterPro" id="IPR042228">
    <property type="entry name" value="Dynein_linker_3"/>
</dbReference>
<evidence type="ECO:0000313" key="16">
    <source>
        <dbReference type="Proteomes" id="UP000283634"/>
    </source>
</evidence>
<evidence type="ECO:0000256" key="7">
    <source>
        <dbReference type="ARBA" id="ARBA00023017"/>
    </source>
</evidence>
<dbReference type="Pfam" id="PF12775">
    <property type="entry name" value="AAA_7"/>
    <property type="match status" value="1"/>
</dbReference>
<evidence type="ECO:0000256" key="9">
    <source>
        <dbReference type="ARBA" id="ARBA00023069"/>
    </source>
</evidence>
<feature type="domain" description="AAA+ ATPase" evidence="14">
    <location>
        <begin position="2126"/>
        <end position="2269"/>
    </location>
</feature>
<dbReference type="OrthoDB" id="14187at2759"/>
<dbReference type="InterPro" id="IPR026983">
    <property type="entry name" value="DHC"/>
</dbReference>
<dbReference type="InterPro" id="IPR003593">
    <property type="entry name" value="AAA+_ATPase"/>
</dbReference>
<name>A0A3R7LX33_TRYRA</name>
<evidence type="ECO:0000256" key="2">
    <source>
        <dbReference type="ARBA" id="ARBA00004245"/>
    </source>
</evidence>
<dbReference type="CDD" id="cd00009">
    <property type="entry name" value="AAA"/>
    <property type="match status" value="1"/>
</dbReference>
<comment type="subcellular location">
    <subcellularLocation>
        <location evidence="1">Cell projection</location>
        <location evidence="1">Cilium</location>
    </subcellularLocation>
    <subcellularLocation>
        <location evidence="2">Cytoplasm</location>
        <location evidence="2">Cytoskeleton</location>
    </subcellularLocation>
</comment>
<reference evidence="15 16" key="1">
    <citation type="journal article" date="2018" name="BMC Genomics">
        <title>Genomic comparison of Trypanosoma conorhini and Trypanosoma rangeli to Trypanosoma cruzi strains of high and low virulence.</title>
        <authorList>
            <person name="Bradwell K.R."/>
            <person name="Koparde V.N."/>
            <person name="Matveyev A.V."/>
            <person name="Serrano M.G."/>
            <person name="Alves J.M."/>
            <person name="Parikh H."/>
            <person name="Huang B."/>
            <person name="Lee V."/>
            <person name="Espinosa-Alvarez O."/>
            <person name="Ortiz P.A."/>
            <person name="Costa-Martins A.G."/>
            <person name="Teixeira M.M."/>
            <person name="Buck G.A."/>
        </authorList>
    </citation>
    <scope>NUCLEOTIDE SEQUENCE [LARGE SCALE GENOMIC DNA]</scope>
    <source>
        <strain evidence="15 16">AM80</strain>
    </source>
</reference>
<dbReference type="InterPro" id="IPR043157">
    <property type="entry name" value="Dynein_AAA1S"/>
</dbReference>
<dbReference type="InterPro" id="IPR042222">
    <property type="entry name" value="Dynein_2_N"/>
</dbReference>
<dbReference type="GO" id="GO:0051959">
    <property type="term" value="F:dynein light intermediate chain binding"/>
    <property type="evidence" value="ECO:0007669"/>
    <property type="project" value="InterPro"/>
</dbReference>
<keyword evidence="5" id="KW-0547">Nucleotide-binding</keyword>
<dbReference type="FunFam" id="1.10.8.710:FF:000001">
    <property type="entry name" value="Dynein axonemal heavy chain 2"/>
    <property type="match status" value="1"/>
</dbReference>
<dbReference type="PANTHER" id="PTHR10676:SF314">
    <property type="entry name" value="CYTOPLASMIC DYNEIN 1 HEAVY CHAIN 1"/>
    <property type="match status" value="1"/>
</dbReference>
<evidence type="ECO:0000259" key="14">
    <source>
        <dbReference type="SMART" id="SM00382"/>
    </source>
</evidence>
<dbReference type="Pfam" id="PF07728">
    <property type="entry name" value="AAA_5"/>
    <property type="match status" value="1"/>
</dbReference>
<keyword evidence="8" id="KW-0175">Coiled coil</keyword>
<dbReference type="InterPro" id="IPR013594">
    <property type="entry name" value="Dynein_heavy_tail"/>
</dbReference>
<evidence type="ECO:0000256" key="11">
    <source>
        <dbReference type="ARBA" id="ARBA00023212"/>
    </source>
</evidence>
<accession>A0A3R7LX33</accession>
<dbReference type="Pfam" id="PF22597">
    <property type="entry name" value="DYN_lid"/>
    <property type="match status" value="1"/>
</dbReference>
<feature type="region of interest" description="Disordered" evidence="13">
    <location>
        <begin position="122"/>
        <end position="148"/>
    </location>
</feature>
<evidence type="ECO:0000313" key="15">
    <source>
        <dbReference type="EMBL" id="RNF05025.1"/>
    </source>
</evidence>
<dbReference type="InterPro" id="IPR054354">
    <property type="entry name" value="DYNC2H1-like_lid"/>
</dbReference>
<dbReference type="GO" id="GO:0045505">
    <property type="term" value="F:dynein intermediate chain binding"/>
    <property type="evidence" value="ECO:0007669"/>
    <property type="project" value="InterPro"/>
</dbReference>
<dbReference type="InterPro" id="IPR011704">
    <property type="entry name" value="ATPase_dyneun-rel_AAA"/>
</dbReference>
<dbReference type="PANTHER" id="PTHR10676">
    <property type="entry name" value="DYNEIN HEAVY CHAIN FAMILY PROTEIN"/>
    <property type="match status" value="1"/>
</dbReference>
<dbReference type="SMART" id="SM00382">
    <property type="entry name" value="AAA"/>
    <property type="match status" value="2"/>
</dbReference>
<evidence type="ECO:0000256" key="12">
    <source>
        <dbReference type="ARBA" id="ARBA00023273"/>
    </source>
</evidence>
<keyword evidence="15" id="KW-0378">Hydrolase</keyword>
<dbReference type="GO" id="GO:0008569">
    <property type="term" value="F:minus-end-directed microtubule motor activity"/>
    <property type="evidence" value="ECO:0007669"/>
    <property type="project" value="TreeGrafter"/>
</dbReference>
<dbReference type="SUPFAM" id="SSF52540">
    <property type="entry name" value="P-loop containing nucleoside triphosphate hydrolases"/>
    <property type="match status" value="3"/>
</dbReference>
<evidence type="ECO:0000256" key="10">
    <source>
        <dbReference type="ARBA" id="ARBA00023175"/>
    </source>
</evidence>
<protein>
    <submittedName>
        <fullName evidence="15">Cytoplasmic dynein 1 heavy chain 1</fullName>
        <ecNumber evidence="15">3.6.1.3</ecNumber>
    </submittedName>
</protein>
<evidence type="ECO:0000256" key="13">
    <source>
        <dbReference type="SAM" id="MobiDB-lite"/>
    </source>
</evidence>
<dbReference type="GO" id="GO:0005868">
    <property type="term" value="C:cytoplasmic dynein complex"/>
    <property type="evidence" value="ECO:0007669"/>
    <property type="project" value="TreeGrafter"/>
</dbReference>
<dbReference type="Pfam" id="PF08393">
    <property type="entry name" value="DHC_N2"/>
    <property type="match status" value="1"/>
</dbReference>
<dbReference type="Pfam" id="PF08385">
    <property type="entry name" value="DHC_N1"/>
    <property type="match status" value="1"/>
</dbReference>
<dbReference type="GO" id="GO:0005929">
    <property type="term" value="C:cilium"/>
    <property type="evidence" value="ECO:0007669"/>
    <property type="project" value="UniProtKB-SubCell"/>
</dbReference>
<dbReference type="InterPro" id="IPR035699">
    <property type="entry name" value="AAA_6"/>
</dbReference>
<dbReference type="Gene3D" id="1.20.920.30">
    <property type="match status" value="1"/>
</dbReference>
<dbReference type="VEuPathDB" id="TriTrypDB:TRSC58_07123"/>
<keyword evidence="10" id="KW-0505">Motor protein</keyword>
<gene>
    <name evidence="15" type="ORF">TraAM80_04794</name>
</gene>
<dbReference type="EMBL" id="MKGL01000146">
    <property type="protein sequence ID" value="RNF05025.1"/>
    <property type="molecule type" value="Genomic_DNA"/>
</dbReference>
<dbReference type="GO" id="GO:0005524">
    <property type="term" value="F:ATP binding"/>
    <property type="evidence" value="ECO:0007669"/>
    <property type="project" value="UniProtKB-KW"/>
</dbReference>
<dbReference type="Gene3D" id="1.20.140.100">
    <property type="entry name" value="Dynein heavy chain, N-terminal domain 2"/>
    <property type="match status" value="1"/>
</dbReference>
<keyword evidence="3" id="KW-0963">Cytoplasm</keyword>
<evidence type="ECO:0000256" key="6">
    <source>
        <dbReference type="ARBA" id="ARBA00022840"/>
    </source>
</evidence>
<dbReference type="GO" id="GO:0031122">
    <property type="term" value="P:cytoplasmic microtubule organization"/>
    <property type="evidence" value="ECO:0007669"/>
    <property type="project" value="TreeGrafter"/>
</dbReference>
<proteinExistence type="predicted"/>
<dbReference type="Gene3D" id="3.40.50.300">
    <property type="entry name" value="P-loop containing nucleotide triphosphate hydrolases"/>
    <property type="match status" value="3"/>
</dbReference>
<dbReference type="VEuPathDB" id="TriTrypDB:TRSC58_06273"/>
<sequence length="3175" mass="359396">MLGTTSEEACGGTPFFGDDVISVIAAMMQSVTAQEVREALQQDDDFGCRFLWTDSSALEETAGAEHPPSCGSSSGMGIRSQATTSYLAVCEFVERHAEEEVVAGHHVVATHDLSAIFQRRSGPSLTSASSAPPNKDGAADMTPGTTSISGRMARATVSQSLFSMPPLPLSALSSRVMIRCVLISRRHPVSESEAAKTKPLTLRHLNIYAIEMQQPLESLRVLLESVYEPLLLSQREVTLRSQMQDFLSSIRSHCNVLAEVDLNVFVHADLLELCAAYPEADVEHLLEILGPERCTDATCLRQVMALRSQCREVLETKFDGREIVSSRDEVAYWHAVLRWVEQVQKQLQSREWQLVHRLLGNRVETSYEVEFKMHEKRVRDYLAYLKSLPFRKIDEVEEDSYAVLVGELFSAMVHPTTYPALQRFRLLESIVRELVERYVVIVSKSNVLRMDTPEAQLQCLRRTIHMLQDLHQRYLQAAELFCPAGHLPSPLTSTRGGTLQLKYHDLVLSRARQLWGFVNEHFHYERALQRTFADGSLEASTLCSFHVELTEAYDNFVAATVAYGCLWDVSSSGTAEFKRALAAYERHLANIDERLALLVGTMLATAQEMSGGGPSLASAASSYEAATEDAAVVATTSGYSANMGCCLSLYRIYSRFRPLRRDKVQAVVAGFQMALLEQINHEMKDARERYFDAEGCQDGVRMAVARFGVTPVAARMLWEKSVLQEIEACLERRDAIYEQGWHQLLHLRTIEYRWCLDEPLAQFFGVPLDALMMKEFEGNLDVCGTAYALAYLDVVHGKDEPRWSIDLHIEAARAFLQESDADALNYAKSRLLLLRVVNDRRVGQNELRDVRNFCDIISQRLQEGVVQWCEDVRRRLATLNLAPCTMMMKGPLWHVVELQCGHGRGAMNDIGNVNNNNEGIATSVMRRIVMPHIPQEMFALLRDLHMLDGMQLLENHVQLVADVRSFFLHNEERFRIASCLSALIYAFETALNGEDEMMVHLATDEYAKVYQSFLDGAQLRWSDEGRLQQFTQELSDRVYAFCVAAARVRDVTAEIERGIAQLHGRAIQKSGEVVRRVEKMHALVNVLYANCANAGWWVRRVQPRLDAAIIWQMEQHLNRWSDEFFSMSHNQRFLDKDAETEEFGLRPLRVRMRVVFKEIALSSPAAACRHHWLNELNRSFAWVHTLSMLRQDYPHWSHHQQLQQQQMISEWSSRASISAMGSTQSTYDRLLEWLAPQVLAGLLQAIEKSIQDSLEVEAQWRRGQQLLNLEVGVLQQRLGDDLEKWGAVLQKICEMANRLMDYTQPSTLVGGIVIVADDAQKELGRKLDNLTQYIHSRYRDVVEKRLESCYHHVMGVRTAAENCNVINNLEDAARFMCELPEIRANMHETERQIAALAPAEDYLRRQGFVLPDSWIYVRKVKAEYRTYHDLIERKVKALEFRRPFLCEGLKPQEENLCRQIDELEASLHTIVTQVQDQGQTQLEEVSDSAQRRFSEMQERATLLKEQRKQLLALQTALEVPILAETKLEAIMARMEELQWVCGHVAQAYQRLNVIARTPFFEMVPRQLHEDVLAIDRDVREFPEGVRSHQAYSDLQICIENRLACRQLMQELRSDAMTPLERAERHWMALKSQLHAAWKLETLTVGDIWRSNPVENAKIYHDVLEFAHGELRLESQLGRIITFWNTFEFNTMVYQRQFVLVRGWDVVFERLSDDLDSFQGLRSSPFFSSQHVIAMVADWDNRLQLLLRTLEVLMAVQRRWVHLDSIFTGNTDIRRQLPKDAVQFDRASREFMKLMPVKVSLGAAPMLKAQAFLQDKTLLTSLERLEGQLSRVQRALSAYLDIQRRQFPRLFFVGDDDLLESLGNSSNPTLIEKHLPKMFTALARVIISKGDGEGGRAKDSESSAPVQVVGFASAEGEEVTMVRPVSLKNRPLYDWLAEVEASMVTSLCRLTVSAVESLTLSGKVTRVWITSFPLQVVCLAFQVWWVRLQEQTFLTWQKQRQHGKKEPSTAVAQMVSLLDRLALGGISPDTTLALRHGMEELITLAVYQRDVSRVIESRQIMSVDDFEWLRVLRLYLSKDGAELQCHMANTSFRHGFEYLGWHQRLVQTNLTDRCYLTMTQALHARLGGSPVGPAGSGKTETVKALGTQLGRHVLVFNCDETFDFDSVGRIFLGLCQVGAWGCFDEFNRLEERVLSAVSQQIQTIQEALRAQSNTVTLTQQTVPLRESVALFITMNPGFSGRSNLPGNLKQLFRTMTMAAPDRETIAEVMLFAQGFRTAEALSRKIVPLFHLCSEKLSQQAHYDFGLRSLKSVLVTAGDIRRSSRNDAATAPNASRTQRSLEEVEGEIMLQSLISSITPRLVTEDVALFYPLLQDLFRGLQLPDATMTALRAAIDEVCHETHYVATPAWVEKVCQLYYTRKMRHGLVLVGPSGTGKTVCWKTLLRVMARLTVVDNDAYDGGDDNPSKEGVTRSGPLEAHAYVIDPKAMTKAELFGVFEATTREWKDGVFTEILRRIVNNEMGDDRSRQQHWIVFDGDVDPHWVENLNSLLDDNKVYTLPNGERLSLPSSVRIVFEVQDLRYATPATVSRCGMVWFNRSTVPVSSVLSHHFGAFYRVPLIDRHGKKRGTFLTKDSAEHTTLSGGNYFMVPRRGGERGGALLNTMKVAQVAASNFEGDTASLASNLTTSTVEEAFAHGEDSSRKGTSLWYSNALTDTYRDVMQLQMVMANMWGPAFAKGGLLERAVQLIHSEGYWTQGIMEHNDLQLLRSVQSFLLDGISRMWKLREQQAKLPMVNTVQSYATNVLHYAVLWGFTASLSHELRRRWVDDLSLPLGTSSGGGLADTLSLLDVQPDPASGAWSAFRERVRDTVIAAEQLGANDVLIPTVDTCRHEEVLRAWIGGGNAAILCGPPGSGKTMLIASLLQQSSDYDAVFLNFSSGTTPKNVIRALEQYCSVQNTARGPVMSPTGGKGLLLFCDEINLPATDLYGTQPVVQLLRQLIQRRGYYRSRDNAWISVEGVQVIGACNPPTDAGRVSLSHRFLRSAPVLFVNFPTKESLHMIYAAYCRAVLAFNRQLQRSHAERLSCAMVDVYVATQAHFTSWHQPHYVYSPRDLSRWTRAIHNALMTWDESERRALRPEGLVRLSLHEGLRVFRDKLVEGEEQVWTDATIDHAFLDTLP</sequence>
<keyword evidence="6" id="KW-0067">ATP-binding</keyword>
<dbReference type="FunFam" id="3.40.50.300:FF:000071">
    <property type="entry name" value="Cytoplasmic dynein heavy chain 1"/>
    <property type="match status" value="1"/>
</dbReference>
<dbReference type="InterPro" id="IPR013602">
    <property type="entry name" value="Dynein_heavy_linker"/>
</dbReference>
<feature type="domain" description="AAA+ ATPase" evidence="14">
    <location>
        <begin position="2898"/>
        <end position="3047"/>
    </location>
</feature>
<dbReference type="VEuPathDB" id="TriTrypDB:TRSC58_00519"/>
<keyword evidence="16" id="KW-1185">Reference proteome</keyword>
<dbReference type="InterPro" id="IPR027417">
    <property type="entry name" value="P-loop_NTPase"/>
</dbReference>
<dbReference type="GO" id="GO:0007052">
    <property type="term" value="P:mitotic spindle organization"/>
    <property type="evidence" value="ECO:0007669"/>
    <property type="project" value="TreeGrafter"/>
</dbReference>
<evidence type="ECO:0000256" key="5">
    <source>
        <dbReference type="ARBA" id="ARBA00022741"/>
    </source>
</evidence>
<dbReference type="Pfam" id="PF12774">
    <property type="entry name" value="AAA_6"/>
    <property type="match status" value="1"/>
</dbReference>
<dbReference type="GO" id="GO:0016887">
    <property type="term" value="F:ATP hydrolysis activity"/>
    <property type="evidence" value="ECO:0007669"/>
    <property type="project" value="InterPro"/>
</dbReference>
<keyword evidence="7" id="KW-0243">Dynein</keyword>
<feature type="compositionally biased region" description="Polar residues" evidence="13">
    <location>
        <begin position="122"/>
        <end position="132"/>
    </location>
</feature>
<dbReference type="Proteomes" id="UP000283634">
    <property type="component" value="Unassembled WGS sequence"/>
</dbReference>
<comment type="caution">
    <text evidence="15">The sequence shown here is derived from an EMBL/GenBank/DDBJ whole genome shotgun (WGS) entry which is preliminary data.</text>
</comment>
<dbReference type="EC" id="3.6.1.3" evidence="15"/>
<dbReference type="Gene3D" id="1.10.472.130">
    <property type="match status" value="1"/>
</dbReference>
<evidence type="ECO:0000256" key="1">
    <source>
        <dbReference type="ARBA" id="ARBA00004138"/>
    </source>
</evidence>
<dbReference type="GeneID" id="40328727"/>
<evidence type="ECO:0000256" key="8">
    <source>
        <dbReference type="ARBA" id="ARBA00023054"/>
    </source>
</evidence>
<dbReference type="GO" id="GO:0005881">
    <property type="term" value="C:cytoplasmic microtubule"/>
    <property type="evidence" value="ECO:0007669"/>
    <property type="project" value="TreeGrafter"/>
</dbReference>
<keyword evidence="11" id="KW-0206">Cytoskeleton</keyword>
<evidence type="ECO:0000256" key="4">
    <source>
        <dbReference type="ARBA" id="ARBA00022701"/>
    </source>
</evidence>
<organism evidence="15 16">
    <name type="scientific">Trypanosoma rangeli</name>
    <dbReference type="NCBI Taxonomy" id="5698"/>
    <lineage>
        <taxon>Eukaryota</taxon>
        <taxon>Discoba</taxon>
        <taxon>Euglenozoa</taxon>
        <taxon>Kinetoplastea</taxon>
        <taxon>Metakinetoplastina</taxon>
        <taxon>Trypanosomatida</taxon>
        <taxon>Trypanosomatidae</taxon>
        <taxon>Trypanosoma</taxon>
        <taxon>Herpetosoma</taxon>
    </lineage>
</organism>
<dbReference type="Gene3D" id="1.10.287.2620">
    <property type="match status" value="1"/>
</dbReference>
<evidence type="ECO:0000256" key="3">
    <source>
        <dbReference type="ARBA" id="ARBA00022490"/>
    </source>
</evidence>
<keyword evidence="12" id="KW-0966">Cell projection</keyword>
<dbReference type="Gene3D" id="1.10.8.710">
    <property type="match status" value="1"/>
</dbReference>
<dbReference type="RefSeq" id="XP_029238440.1">
    <property type="nucleotide sequence ID" value="XM_029381707.1"/>
</dbReference>
<dbReference type="Gene3D" id="3.20.180.20">
    <property type="entry name" value="Dynein heavy chain, N-terminal domain 2"/>
    <property type="match status" value="1"/>
</dbReference>
<dbReference type="GO" id="GO:0005938">
    <property type="term" value="C:cell cortex"/>
    <property type="evidence" value="ECO:0007669"/>
    <property type="project" value="TreeGrafter"/>
</dbReference>
<keyword evidence="9" id="KW-0969">Cilium</keyword>
<dbReference type="GO" id="GO:0007018">
    <property type="term" value="P:microtubule-based movement"/>
    <property type="evidence" value="ECO:0007669"/>
    <property type="project" value="InterPro"/>
</dbReference>
<dbReference type="Gene3D" id="1.20.58.1120">
    <property type="match status" value="1"/>
</dbReference>
<keyword evidence="4" id="KW-0493">Microtubule</keyword>
<dbReference type="GO" id="GO:0007097">
    <property type="term" value="P:nuclear migration"/>
    <property type="evidence" value="ECO:0007669"/>
    <property type="project" value="TreeGrafter"/>
</dbReference>